<dbReference type="OrthoDB" id="410701at2759"/>
<dbReference type="PANTHER" id="PTHR11941">
    <property type="entry name" value="ENOYL-COA HYDRATASE-RELATED"/>
    <property type="match status" value="1"/>
</dbReference>
<evidence type="ECO:0000313" key="2">
    <source>
        <dbReference type="Proteomes" id="UP000813427"/>
    </source>
</evidence>
<protein>
    <submittedName>
        <fullName evidence="1">ClpP/crotonase-like domain-containing protein</fullName>
    </submittedName>
</protein>
<dbReference type="Pfam" id="PF00378">
    <property type="entry name" value="ECH_1"/>
    <property type="match status" value="1"/>
</dbReference>
<keyword evidence="2" id="KW-1185">Reference proteome</keyword>
<dbReference type="Gene3D" id="3.90.226.10">
    <property type="entry name" value="2-enoyl-CoA Hydratase, Chain A, domain 1"/>
    <property type="match status" value="1"/>
</dbReference>
<proteinExistence type="predicted"/>
<dbReference type="InterPro" id="IPR029045">
    <property type="entry name" value="ClpP/crotonase-like_dom_sf"/>
</dbReference>
<dbReference type="PANTHER" id="PTHR11941:SF54">
    <property type="entry name" value="ENOYL-COA HYDRATASE, MITOCHONDRIAL"/>
    <property type="match status" value="1"/>
</dbReference>
<comment type="caution">
    <text evidence="1">The sequence shown here is derived from an EMBL/GenBank/DDBJ whole genome shotgun (WGS) entry which is preliminary data.</text>
</comment>
<dbReference type="AlphaFoldDB" id="A0A8K0WCJ7"/>
<dbReference type="GO" id="GO:0006635">
    <property type="term" value="P:fatty acid beta-oxidation"/>
    <property type="evidence" value="ECO:0007669"/>
    <property type="project" value="TreeGrafter"/>
</dbReference>
<evidence type="ECO:0000313" key="1">
    <source>
        <dbReference type="EMBL" id="KAH7251040.1"/>
    </source>
</evidence>
<sequence>MLELPNYTALKTSLTSGILFVTFHNPESPIINLWGRNTQSELTDLIGRLEVDNDTKVVVFNSDVPKFFIAHLDASILAEPNGLTIGAIEGKARGAGAEFLEALDMRFATKTETLLSQPEVGVGLTPGGGGAQFLAHLIGRGRAMEYILSAKDITADEAERIGWINKAFETSADILIDRASAPSFEDVKAEAEAFSRVVVEPLTQQAQARSAEVIGSIGLLDAELNLGELMPKFYK</sequence>
<accession>A0A8K0WCJ7</accession>
<dbReference type="InterPro" id="IPR001753">
    <property type="entry name" value="Enoyl-CoA_hydra/iso"/>
</dbReference>
<dbReference type="Proteomes" id="UP000813427">
    <property type="component" value="Unassembled WGS sequence"/>
</dbReference>
<dbReference type="CDD" id="cd06558">
    <property type="entry name" value="crotonase-like"/>
    <property type="match status" value="1"/>
</dbReference>
<dbReference type="GO" id="GO:0003824">
    <property type="term" value="F:catalytic activity"/>
    <property type="evidence" value="ECO:0007669"/>
    <property type="project" value="UniProtKB-ARBA"/>
</dbReference>
<gene>
    <name evidence="1" type="ORF">BKA59DRAFT_452279</name>
</gene>
<organism evidence="1 2">
    <name type="scientific">Fusarium tricinctum</name>
    <dbReference type="NCBI Taxonomy" id="61284"/>
    <lineage>
        <taxon>Eukaryota</taxon>
        <taxon>Fungi</taxon>
        <taxon>Dikarya</taxon>
        <taxon>Ascomycota</taxon>
        <taxon>Pezizomycotina</taxon>
        <taxon>Sordariomycetes</taxon>
        <taxon>Hypocreomycetidae</taxon>
        <taxon>Hypocreales</taxon>
        <taxon>Nectriaceae</taxon>
        <taxon>Fusarium</taxon>
        <taxon>Fusarium tricinctum species complex</taxon>
    </lineage>
</organism>
<dbReference type="EMBL" id="JAGPXF010000003">
    <property type="protein sequence ID" value="KAH7251040.1"/>
    <property type="molecule type" value="Genomic_DNA"/>
</dbReference>
<dbReference type="SUPFAM" id="SSF52096">
    <property type="entry name" value="ClpP/crotonase"/>
    <property type="match status" value="1"/>
</dbReference>
<name>A0A8K0WCJ7_9HYPO</name>
<reference evidence="1" key="1">
    <citation type="journal article" date="2021" name="Nat. Commun.">
        <title>Genetic determinants of endophytism in the Arabidopsis root mycobiome.</title>
        <authorList>
            <person name="Mesny F."/>
            <person name="Miyauchi S."/>
            <person name="Thiergart T."/>
            <person name="Pickel B."/>
            <person name="Atanasova L."/>
            <person name="Karlsson M."/>
            <person name="Huettel B."/>
            <person name="Barry K.W."/>
            <person name="Haridas S."/>
            <person name="Chen C."/>
            <person name="Bauer D."/>
            <person name="Andreopoulos W."/>
            <person name="Pangilinan J."/>
            <person name="LaButti K."/>
            <person name="Riley R."/>
            <person name="Lipzen A."/>
            <person name="Clum A."/>
            <person name="Drula E."/>
            <person name="Henrissat B."/>
            <person name="Kohler A."/>
            <person name="Grigoriev I.V."/>
            <person name="Martin F.M."/>
            <person name="Hacquard S."/>
        </authorList>
    </citation>
    <scope>NUCLEOTIDE SEQUENCE</scope>
    <source>
        <strain evidence="1">MPI-SDFR-AT-0068</strain>
    </source>
</reference>